<dbReference type="AlphaFoldDB" id="A0AAD9ZZ47"/>
<evidence type="ECO:0000313" key="2">
    <source>
        <dbReference type="Proteomes" id="UP001281410"/>
    </source>
</evidence>
<name>A0AAD9ZZ47_9ROSI</name>
<evidence type="ECO:0000313" key="1">
    <source>
        <dbReference type="EMBL" id="KAK3195862.1"/>
    </source>
</evidence>
<proteinExistence type="predicted"/>
<organism evidence="1 2">
    <name type="scientific">Dipteronia sinensis</name>
    <dbReference type="NCBI Taxonomy" id="43782"/>
    <lineage>
        <taxon>Eukaryota</taxon>
        <taxon>Viridiplantae</taxon>
        <taxon>Streptophyta</taxon>
        <taxon>Embryophyta</taxon>
        <taxon>Tracheophyta</taxon>
        <taxon>Spermatophyta</taxon>
        <taxon>Magnoliopsida</taxon>
        <taxon>eudicotyledons</taxon>
        <taxon>Gunneridae</taxon>
        <taxon>Pentapetalae</taxon>
        <taxon>rosids</taxon>
        <taxon>malvids</taxon>
        <taxon>Sapindales</taxon>
        <taxon>Sapindaceae</taxon>
        <taxon>Hippocastanoideae</taxon>
        <taxon>Acereae</taxon>
        <taxon>Dipteronia</taxon>
    </lineage>
</organism>
<comment type="caution">
    <text evidence="1">The sequence shown here is derived from an EMBL/GenBank/DDBJ whole genome shotgun (WGS) entry which is preliminary data.</text>
</comment>
<dbReference type="Proteomes" id="UP001281410">
    <property type="component" value="Unassembled WGS sequence"/>
</dbReference>
<keyword evidence="2" id="KW-1185">Reference proteome</keyword>
<accession>A0AAD9ZZ47</accession>
<gene>
    <name evidence="1" type="ORF">Dsin_027172</name>
</gene>
<reference evidence="1" key="1">
    <citation type="journal article" date="2023" name="Plant J.">
        <title>Genome sequences and population genomics provide insights into the demographic history, inbreeding, and mutation load of two 'living fossil' tree species of Dipteronia.</title>
        <authorList>
            <person name="Feng Y."/>
            <person name="Comes H.P."/>
            <person name="Chen J."/>
            <person name="Zhu S."/>
            <person name="Lu R."/>
            <person name="Zhang X."/>
            <person name="Li P."/>
            <person name="Qiu J."/>
            <person name="Olsen K.M."/>
            <person name="Qiu Y."/>
        </authorList>
    </citation>
    <scope>NUCLEOTIDE SEQUENCE</scope>
    <source>
        <strain evidence="1">NBL</strain>
    </source>
</reference>
<dbReference type="EMBL" id="JANJYJ010000008">
    <property type="protein sequence ID" value="KAK3195862.1"/>
    <property type="molecule type" value="Genomic_DNA"/>
</dbReference>
<protein>
    <submittedName>
        <fullName evidence="1">Uncharacterized protein</fullName>
    </submittedName>
</protein>
<sequence length="50" mass="5709">PMQQWDVPDDVQSVVVLPPNVVNLADFCQKNLNHLEVKKLYTKSVVDTED</sequence>
<feature type="non-terminal residue" evidence="1">
    <location>
        <position position="1"/>
    </location>
</feature>